<evidence type="ECO:0000256" key="1">
    <source>
        <dbReference type="ARBA" id="ARBA00010541"/>
    </source>
</evidence>
<comment type="caution">
    <text evidence="8">The sequence shown here is derived from an EMBL/GenBank/DDBJ whole genome shotgun (WGS) entry which is preliminary data.</text>
</comment>
<name>C8NHZ8_9LACT</name>
<evidence type="ECO:0000313" key="9">
    <source>
        <dbReference type="Proteomes" id="UP000005926"/>
    </source>
</evidence>
<gene>
    <name evidence="8" type="primary">htrA</name>
    <name evidence="8" type="ORF">HMPREF0444_1543</name>
</gene>
<evidence type="ECO:0000313" key="8">
    <source>
        <dbReference type="EMBL" id="EEW36811.1"/>
    </source>
</evidence>
<dbReference type="Proteomes" id="UP000005926">
    <property type="component" value="Unassembled WGS sequence"/>
</dbReference>
<evidence type="ECO:0000256" key="3">
    <source>
        <dbReference type="ARBA" id="ARBA00022801"/>
    </source>
</evidence>
<proteinExistence type="inferred from homology"/>
<dbReference type="Pfam" id="PF13180">
    <property type="entry name" value="PDZ_2"/>
    <property type="match status" value="1"/>
</dbReference>
<dbReference type="InterPro" id="IPR009003">
    <property type="entry name" value="Peptidase_S1_PA"/>
</dbReference>
<evidence type="ECO:0000256" key="5">
    <source>
        <dbReference type="SAM" id="MobiDB-lite"/>
    </source>
</evidence>
<dbReference type="STRING" id="638301.HMPREF0444_1543"/>
<evidence type="ECO:0000256" key="2">
    <source>
        <dbReference type="ARBA" id="ARBA00022670"/>
    </source>
</evidence>
<dbReference type="HOGENOM" id="CLU_020120_0_2_9"/>
<feature type="compositionally biased region" description="Polar residues" evidence="5">
    <location>
        <begin position="47"/>
        <end position="61"/>
    </location>
</feature>
<feature type="region of interest" description="Disordered" evidence="5">
    <location>
        <begin position="47"/>
        <end position="69"/>
    </location>
</feature>
<dbReference type="GO" id="GO:0006508">
    <property type="term" value="P:proteolysis"/>
    <property type="evidence" value="ECO:0007669"/>
    <property type="project" value="UniProtKB-KW"/>
</dbReference>
<dbReference type="SUPFAM" id="SSF50494">
    <property type="entry name" value="Trypsin-like serine proteases"/>
    <property type="match status" value="1"/>
</dbReference>
<feature type="domain" description="PDZ" evidence="7">
    <location>
        <begin position="295"/>
        <end position="394"/>
    </location>
</feature>
<reference evidence="8 9" key="1">
    <citation type="submission" date="2009-08" db="EMBL/GenBank/DDBJ databases">
        <authorList>
            <person name="Muzny D."/>
            <person name="Qin X."/>
            <person name="Deng J."/>
            <person name="Jiang H."/>
            <person name="Liu Y."/>
            <person name="Qu J."/>
            <person name="Song X.-Z."/>
            <person name="Zhang L."/>
            <person name="Thornton R."/>
            <person name="Coyle M."/>
            <person name="Francisco L."/>
            <person name="Jackson L."/>
            <person name="Javaid M."/>
            <person name="Korchina V."/>
            <person name="Kovar C."/>
            <person name="Mata R."/>
            <person name="Mathew T."/>
            <person name="Ngo R."/>
            <person name="Nguyen L."/>
            <person name="Nguyen N."/>
            <person name="Okwuonu G."/>
            <person name="Ongeri F."/>
            <person name="Pham C."/>
            <person name="Simmons D."/>
            <person name="Wilczek-Boney K."/>
            <person name="Hale W."/>
            <person name="Jakkamsetti A."/>
            <person name="Pham P."/>
            <person name="Ruth R."/>
            <person name="San Lucas F."/>
            <person name="Warren J."/>
            <person name="Zhang J."/>
            <person name="Zhao Z."/>
            <person name="Zhou C."/>
            <person name="Zhu D."/>
            <person name="Lee S."/>
            <person name="Bess C."/>
            <person name="Blankenburg K."/>
            <person name="Forbes L."/>
            <person name="Fu Q."/>
            <person name="Gubbala S."/>
            <person name="Hirani K."/>
            <person name="Jayaseelan J.C."/>
            <person name="Lara F."/>
            <person name="Munidasa M."/>
            <person name="Palculict T."/>
            <person name="Patil S."/>
            <person name="Pu L.-L."/>
            <person name="Saada N."/>
            <person name="Tang L."/>
            <person name="Weissenberger G."/>
            <person name="Zhu Y."/>
            <person name="Hemphill L."/>
            <person name="Shang Y."/>
            <person name="Youmans B."/>
            <person name="Ayvaz T."/>
            <person name="Ross M."/>
            <person name="Santibanez J."/>
            <person name="Aqrawi P."/>
            <person name="Gross S."/>
            <person name="Joshi V."/>
            <person name="Fowler G."/>
            <person name="Nazareth L."/>
            <person name="Reid J."/>
            <person name="Worley K."/>
            <person name="Petrosino J."/>
            <person name="Highlander S."/>
            <person name="Gibbs R."/>
        </authorList>
    </citation>
    <scope>NUCLEOTIDE SEQUENCE [LARGE SCALE GENOMIC DNA]</scope>
    <source>
        <strain evidence="8 9">ATCC 49175</strain>
    </source>
</reference>
<protein>
    <submittedName>
        <fullName evidence="8">Trypsin</fullName>
        <ecNumber evidence="8">3.4.21.-</ecNumber>
    </submittedName>
</protein>
<sequence>MEEEQQKQLRKRKNKSFRNGFVGGIVGGTIAVASGIGIMAITNPLNHQTPTPTTQASESNVTTTKTSTAAANTNNDISKVVENVKNAVVSVINKQSSGRNSLYGTQQQQQQSNDELTTASEGSGVIYKKENGYAYIVTNNHVIANSQELEVLLADGTREKAELVGSDQWTDLAVIRIPADKVSTVAEFANSDEVKAGQTAIAIGSPLGSEFATSVTQGIVSANNRPVPTDVDGDGQQDWIVNAIQTDAAINPGNSGGALINSAGQVIGINSMKISKSSVEGMGFAIPSNEVVNIINELEKNGKIVRPALGISMVNLSNVNSQAVNQLNLPKDVKSGVVVAEVSSKGSAKAAGLQPYDVIVEMDGQKVEGIQNLRKILYSHKVGDKLEVTYYRNGQKQTTTVSLTETNNPSL</sequence>
<dbReference type="GeneID" id="78412282"/>
<dbReference type="PRINTS" id="PR00834">
    <property type="entry name" value="PROTEASES2C"/>
</dbReference>
<dbReference type="Gene3D" id="2.40.10.10">
    <property type="entry name" value="Trypsin-like serine proteases"/>
    <property type="match status" value="2"/>
</dbReference>
<dbReference type="AlphaFoldDB" id="C8NHZ8"/>
<dbReference type="SMART" id="SM00228">
    <property type="entry name" value="PDZ"/>
    <property type="match status" value="1"/>
</dbReference>
<evidence type="ECO:0000256" key="4">
    <source>
        <dbReference type="ARBA" id="ARBA00022825"/>
    </source>
</evidence>
<dbReference type="RefSeq" id="WP_005608160.1">
    <property type="nucleotide sequence ID" value="NZ_CP102283.1"/>
</dbReference>
<keyword evidence="4" id="KW-0720">Serine protease</keyword>
<keyword evidence="6" id="KW-0812">Transmembrane</keyword>
<dbReference type="SUPFAM" id="SSF50156">
    <property type="entry name" value="PDZ domain-like"/>
    <property type="match status" value="1"/>
</dbReference>
<keyword evidence="9" id="KW-1185">Reference proteome</keyword>
<accession>C8NHZ8</accession>
<dbReference type="Gene3D" id="2.30.42.10">
    <property type="match status" value="1"/>
</dbReference>
<feature type="transmembrane region" description="Helical" evidence="6">
    <location>
        <begin position="21"/>
        <end position="41"/>
    </location>
</feature>
<dbReference type="PROSITE" id="PS50106">
    <property type="entry name" value="PDZ"/>
    <property type="match status" value="1"/>
</dbReference>
<comment type="similarity">
    <text evidence="1">Belongs to the peptidase S1C family.</text>
</comment>
<dbReference type="InterPro" id="IPR043504">
    <property type="entry name" value="Peptidase_S1_PA_chymotrypsin"/>
</dbReference>
<evidence type="ECO:0000256" key="6">
    <source>
        <dbReference type="SAM" id="Phobius"/>
    </source>
</evidence>
<keyword evidence="2" id="KW-0645">Protease</keyword>
<keyword evidence="3 8" id="KW-0378">Hydrolase</keyword>
<dbReference type="InterPro" id="IPR036034">
    <property type="entry name" value="PDZ_sf"/>
</dbReference>
<dbReference type="InterPro" id="IPR001478">
    <property type="entry name" value="PDZ"/>
</dbReference>
<dbReference type="InterPro" id="IPR051201">
    <property type="entry name" value="Chloro_Bact_Ser_Proteases"/>
</dbReference>
<dbReference type="EC" id="3.4.21.-" evidence="8"/>
<dbReference type="MEROPS" id="S01.364"/>
<dbReference type="EMBL" id="ACKZ01000021">
    <property type="protein sequence ID" value="EEW36811.1"/>
    <property type="molecule type" value="Genomic_DNA"/>
</dbReference>
<dbReference type="InterPro" id="IPR001940">
    <property type="entry name" value="Peptidase_S1C"/>
</dbReference>
<dbReference type="PANTHER" id="PTHR43343:SF3">
    <property type="entry name" value="PROTEASE DO-LIKE 8, CHLOROPLASTIC"/>
    <property type="match status" value="1"/>
</dbReference>
<dbReference type="CDD" id="cd06781">
    <property type="entry name" value="cpPDZ_BsHtra-like"/>
    <property type="match status" value="1"/>
</dbReference>
<feature type="region of interest" description="Disordered" evidence="5">
    <location>
        <begin position="99"/>
        <end position="119"/>
    </location>
</feature>
<organism evidence="8 9">
    <name type="scientific">Granulicatella adiacens ATCC 49175</name>
    <dbReference type="NCBI Taxonomy" id="638301"/>
    <lineage>
        <taxon>Bacteria</taxon>
        <taxon>Bacillati</taxon>
        <taxon>Bacillota</taxon>
        <taxon>Bacilli</taxon>
        <taxon>Lactobacillales</taxon>
        <taxon>Carnobacteriaceae</taxon>
        <taxon>Granulicatella</taxon>
    </lineage>
</organism>
<dbReference type="PANTHER" id="PTHR43343">
    <property type="entry name" value="PEPTIDASE S12"/>
    <property type="match status" value="1"/>
</dbReference>
<keyword evidence="6" id="KW-0472">Membrane</keyword>
<dbReference type="GO" id="GO:0004252">
    <property type="term" value="F:serine-type endopeptidase activity"/>
    <property type="evidence" value="ECO:0007669"/>
    <property type="project" value="InterPro"/>
</dbReference>
<dbReference type="Pfam" id="PF13365">
    <property type="entry name" value="Trypsin_2"/>
    <property type="match status" value="1"/>
</dbReference>
<dbReference type="eggNOG" id="COG0265">
    <property type="taxonomic scope" value="Bacteria"/>
</dbReference>
<evidence type="ECO:0000259" key="7">
    <source>
        <dbReference type="PROSITE" id="PS50106"/>
    </source>
</evidence>
<keyword evidence="6" id="KW-1133">Transmembrane helix</keyword>